<accession>A0A9X5BD80</accession>
<dbReference type="OrthoDB" id="1493540at2"/>
<protein>
    <submittedName>
        <fullName evidence="3">TrmB family transcriptional regulator</fullName>
    </submittedName>
</protein>
<keyword evidence="4" id="KW-1185">Reference proteome</keyword>
<dbReference type="CDD" id="cd09124">
    <property type="entry name" value="PLDc_like_TrmB_middle"/>
    <property type="match status" value="1"/>
</dbReference>
<dbReference type="InterPro" id="IPR021586">
    <property type="entry name" value="Tscrpt_reg_TrmB_C"/>
</dbReference>
<comment type="caution">
    <text evidence="3">The sequence shown here is derived from an EMBL/GenBank/DDBJ whole genome shotgun (WGS) entry which is preliminary data.</text>
</comment>
<dbReference type="InterPro" id="IPR051797">
    <property type="entry name" value="TrmB-like"/>
</dbReference>
<sequence>MEENIVLDKLGSFGLTRQEANIYLCLYQQGELNGYEVAKLTGISRSNVYSGLSVLTDKGAAYLIEGSSNKYMAVPIEEFCENKIRSLCREKEYLIKNIPAIKKSEIGYITITGSQNIWDKIIHMIQEAQMRIYFSASYEIIEKLQEEFCKVLEKKIKLVLITDNESMRTGIASDLPSFENANGDAALQMDVISELKKHMQKDSTIYRGSAKGNSIRLIIDSEYALTGEFTGSKDDTCLYTGQRNFISVFKETLRNEIKLIRLQGGENYE</sequence>
<dbReference type="EMBL" id="QZDT01000002">
    <property type="protein sequence ID" value="NBJ91608.1"/>
    <property type="molecule type" value="Genomic_DNA"/>
</dbReference>
<name>A0A9X5BD80_9FIRM</name>
<dbReference type="Pfam" id="PF11495">
    <property type="entry name" value="Regulator_TrmB"/>
    <property type="match status" value="1"/>
</dbReference>
<dbReference type="RefSeq" id="WP_160558678.1">
    <property type="nucleotide sequence ID" value="NZ_QZDT01000002.1"/>
</dbReference>
<dbReference type="Gene3D" id="1.10.10.10">
    <property type="entry name" value="Winged helix-like DNA-binding domain superfamily/Winged helix DNA-binding domain"/>
    <property type="match status" value="1"/>
</dbReference>
<evidence type="ECO:0000313" key="4">
    <source>
        <dbReference type="Proteomes" id="UP001154420"/>
    </source>
</evidence>
<dbReference type="PANTHER" id="PTHR34293:SF1">
    <property type="entry name" value="HTH-TYPE TRANSCRIPTIONAL REGULATOR TRMBL2"/>
    <property type="match status" value="1"/>
</dbReference>
<feature type="domain" description="Transcription regulator TrmB N-terminal" evidence="1">
    <location>
        <begin position="12"/>
        <end position="77"/>
    </location>
</feature>
<dbReference type="InterPro" id="IPR036388">
    <property type="entry name" value="WH-like_DNA-bd_sf"/>
</dbReference>
<reference evidence="3" key="1">
    <citation type="submission" date="2018-09" db="EMBL/GenBank/DDBJ databases">
        <title>Murine metabolic-syndrome-specific gut microbial biobank.</title>
        <authorList>
            <person name="Liu C."/>
        </authorList>
    </citation>
    <scope>NUCLEOTIDE SEQUENCE</scope>
    <source>
        <strain evidence="3">D42-62</strain>
    </source>
</reference>
<feature type="domain" description="Transcription regulator TrmB C-terminal" evidence="2">
    <location>
        <begin position="110"/>
        <end position="172"/>
    </location>
</feature>
<dbReference type="AlphaFoldDB" id="A0A9X5BD80"/>
<proteinExistence type="predicted"/>
<dbReference type="InterPro" id="IPR002831">
    <property type="entry name" value="Tscrpt_reg_TrmB_N"/>
</dbReference>
<dbReference type="SUPFAM" id="SSF46785">
    <property type="entry name" value="Winged helix' DNA-binding domain"/>
    <property type="match status" value="1"/>
</dbReference>
<evidence type="ECO:0000259" key="2">
    <source>
        <dbReference type="Pfam" id="PF11495"/>
    </source>
</evidence>
<evidence type="ECO:0000313" key="3">
    <source>
        <dbReference type="EMBL" id="NBJ91608.1"/>
    </source>
</evidence>
<dbReference type="Proteomes" id="UP001154420">
    <property type="component" value="Unassembled WGS sequence"/>
</dbReference>
<dbReference type="InterPro" id="IPR036390">
    <property type="entry name" value="WH_DNA-bd_sf"/>
</dbReference>
<evidence type="ECO:0000259" key="1">
    <source>
        <dbReference type="Pfam" id="PF01978"/>
    </source>
</evidence>
<organism evidence="3 4">
    <name type="scientific">Parablautia muri</name>
    <dbReference type="NCBI Taxonomy" id="2320879"/>
    <lineage>
        <taxon>Bacteria</taxon>
        <taxon>Bacillati</taxon>
        <taxon>Bacillota</taxon>
        <taxon>Clostridia</taxon>
        <taxon>Lachnospirales</taxon>
        <taxon>Lachnospiraceae</taxon>
        <taxon>Parablautia</taxon>
    </lineage>
</organism>
<dbReference type="PANTHER" id="PTHR34293">
    <property type="entry name" value="HTH-TYPE TRANSCRIPTIONAL REGULATOR TRMBL2"/>
    <property type="match status" value="1"/>
</dbReference>
<gene>
    <name evidence="3" type="ORF">D5281_03135</name>
</gene>
<dbReference type="Pfam" id="PF01978">
    <property type="entry name" value="TrmB"/>
    <property type="match status" value="1"/>
</dbReference>